<organism evidence="2 3">
    <name type="scientific">Nocardioides bigeumensis</name>
    <dbReference type="NCBI Taxonomy" id="433657"/>
    <lineage>
        <taxon>Bacteria</taxon>
        <taxon>Bacillati</taxon>
        <taxon>Actinomycetota</taxon>
        <taxon>Actinomycetes</taxon>
        <taxon>Propionibacteriales</taxon>
        <taxon>Nocardioidaceae</taxon>
        <taxon>Nocardioides</taxon>
    </lineage>
</organism>
<reference evidence="3" key="1">
    <citation type="journal article" date="2019" name="Int. J. Syst. Evol. Microbiol.">
        <title>The Global Catalogue of Microorganisms (GCM) 10K type strain sequencing project: providing services to taxonomists for standard genome sequencing and annotation.</title>
        <authorList>
            <consortium name="The Broad Institute Genomics Platform"/>
            <consortium name="The Broad Institute Genome Sequencing Center for Infectious Disease"/>
            <person name="Wu L."/>
            <person name="Ma J."/>
        </authorList>
    </citation>
    <scope>NUCLEOTIDE SEQUENCE [LARGE SCALE GENOMIC DNA]</scope>
    <source>
        <strain evidence="3">JCM 16021</strain>
    </source>
</reference>
<comment type="caution">
    <text evidence="2">The sequence shown here is derived from an EMBL/GenBank/DDBJ whole genome shotgun (WGS) entry which is preliminary data.</text>
</comment>
<evidence type="ECO:0000313" key="2">
    <source>
        <dbReference type="EMBL" id="GAA2120182.1"/>
    </source>
</evidence>
<feature type="domain" description="ACT" evidence="1">
    <location>
        <begin position="5"/>
        <end position="81"/>
    </location>
</feature>
<keyword evidence="3" id="KW-1185">Reference proteome</keyword>
<dbReference type="Pfam" id="PF01842">
    <property type="entry name" value="ACT"/>
    <property type="match status" value="1"/>
</dbReference>
<gene>
    <name evidence="2" type="ORF">GCM10009843_13460</name>
</gene>
<dbReference type="PIRSF" id="PIRSF028103">
    <property type="entry name" value="GcvR"/>
    <property type="match status" value="1"/>
</dbReference>
<feature type="domain" description="ACT" evidence="1">
    <location>
        <begin position="90"/>
        <end position="171"/>
    </location>
</feature>
<protein>
    <submittedName>
        <fullName evidence="2">Glycine cleavage system protein R</fullName>
    </submittedName>
</protein>
<dbReference type="Pfam" id="PF13740">
    <property type="entry name" value="ACT_6"/>
    <property type="match status" value="1"/>
</dbReference>
<accession>A0ABP5JTT2</accession>
<sequence length="171" mass="18057">MATFVLTLFGDDRPGLVSDIAGAISARGGSWEQSQLSQAAGKFAGIVVVSAPDAEAETMLADLHTLEDEGLHVLVDQIDAPVEDDLARFTLELVGADRPGIVADIAALLARHRVSIEDLVSELTDAPMAGGKLFEARAVLVAPEAMSAEDLREALEELADRLMVDVHLSLS</sequence>
<evidence type="ECO:0000259" key="1">
    <source>
        <dbReference type="PROSITE" id="PS51671"/>
    </source>
</evidence>
<name>A0ABP5JTT2_9ACTN</name>
<dbReference type="InterPro" id="IPR045865">
    <property type="entry name" value="ACT-like_dom_sf"/>
</dbReference>
<dbReference type="SUPFAM" id="SSF55021">
    <property type="entry name" value="ACT-like"/>
    <property type="match status" value="2"/>
</dbReference>
<dbReference type="PANTHER" id="PTHR34875:SF6">
    <property type="entry name" value="UPF0237 PROTEIN MJ1558"/>
    <property type="match status" value="1"/>
</dbReference>
<dbReference type="Gene3D" id="3.30.70.260">
    <property type="match status" value="2"/>
</dbReference>
<dbReference type="InterPro" id="IPR050990">
    <property type="entry name" value="UPF0237/GcvR_regulator"/>
</dbReference>
<proteinExistence type="predicted"/>
<dbReference type="PANTHER" id="PTHR34875">
    <property type="entry name" value="UPF0237 PROTEIN MJ1558"/>
    <property type="match status" value="1"/>
</dbReference>
<dbReference type="EMBL" id="BAAAQQ010000004">
    <property type="protein sequence ID" value="GAA2120182.1"/>
    <property type="molecule type" value="Genomic_DNA"/>
</dbReference>
<dbReference type="InterPro" id="IPR002912">
    <property type="entry name" value="ACT_dom"/>
</dbReference>
<dbReference type="RefSeq" id="WP_344302903.1">
    <property type="nucleotide sequence ID" value="NZ_BAAAQQ010000004.1"/>
</dbReference>
<dbReference type="CDD" id="cd04869">
    <property type="entry name" value="ACT_GcvR_2"/>
    <property type="match status" value="1"/>
</dbReference>
<dbReference type="PROSITE" id="PS51671">
    <property type="entry name" value="ACT"/>
    <property type="match status" value="2"/>
</dbReference>
<dbReference type="InterPro" id="IPR016867">
    <property type="entry name" value="GcvR"/>
</dbReference>
<evidence type="ECO:0000313" key="3">
    <source>
        <dbReference type="Proteomes" id="UP001500575"/>
    </source>
</evidence>
<dbReference type="Proteomes" id="UP001500575">
    <property type="component" value="Unassembled WGS sequence"/>
</dbReference>